<sequence>MQRFPFVSLRQSLLLLRCSVALIFLAHAVVRLLLNGSVEQFAGYLNNKGLVFGTAIVWMITVFEIIGGIALITGHYIRWFAAGFIVLLLVGCVLIHVERGWFVGEHGSGGCEYSFALIMALLVVAAAGRNPSLKTF</sequence>
<dbReference type="InterPro" id="IPR051907">
    <property type="entry name" value="DoxX-like_oxidoreductase"/>
</dbReference>
<gene>
    <name evidence="8" type="ORF">EV199_4196</name>
</gene>
<keyword evidence="6 7" id="KW-0472">Membrane</keyword>
<keyword evidence="5 7" id="KW-1133">Transmembrane helix</keyword>
<keyword evidence="3" id="KW-1003">Cell membrane</keyword>
<name>A0A4Q7MYP5_9BACT</name>
<dbReference type="AlphaFoldDB" id="A0A4Q7MYP5"/>
<comment type="similarity">
    <text evidence="2">Belongs to the DoxX family.</text>
</comment>
<evidence type="ECO:0000256" key="2">
    <source>
        <dbReference type="ARBA" id="ARBA00006679"/>
    </source>
</evidence>
<dbReference type="Pfam" id="PF07681">
    <property type="entry name" value="DoxX"/>
    <property type="match status" value="1"/>
</dbReference>
<dbReference type="InterPro" id="IPR032808">
    <property type="entry name" value="DoxX"/>
</dbReference>
<evidence type="ECO:0000256" key="4">
    <source>
        <dbReference type="ARBA" id="ARBA00022692"/>
    </source>
</evidence>
<comment type="subcellular location">
    <subcellularLocation>
        <location evidence="1">Cell membrane</location>
        <topology evidence="1">Multi-pass membrane protein</topology>
    </subcellularLocation>
</comment>
<keyword evidence="9" id="KW-1185">Reference proteome</keyword>
<evidence type="ECO:0000256" key="7">
    <source>
        <dbReference type="SAM" id="Phobius"/>
    </source>
</evidence>
<reference evidence="8 9" key="1">
    <citation type="submission" date="2019-02" db="EMBL/GenBank/DDBJ databases">
        <title>Genomic Encyclopedia of Type Strains, Phase IV (KMG-IV): sequencing the most valuable type-strain genomes for metagenomic binning, comparative biology and taxonomic classification.</title>
        <authorList>
            <person name="Goeker M."/>
        </authorList>
    </citation>
    <scope>NUCLEOTIDE SEQUENCE [LARGE SCALE GENOMIC DNA]</scope>
    <source>
        <strain evidence="8 9">DSM 18116</strain>
    </source>
</reference>
<feature type="transmembrane region" description="Helical" evidence="7">
    <location>
        <begin position="79"/>
        <end position="97"/>
    </location>
</feature>
<dbReference type="PANTHER" id="PTHR33452:SF1">
    <property type="entry name" value="INNER MEMBRANE PROTEIN YPHA-RELATED"/>
    <property type="match status" value="1"/>
</dbReference>
<evidence type="ECO:0000256" key="1">
    <source>
        <dbReference type="ARBA" id="ARBA00004651"/>
    </source>
</evidence>
<dbReference type="RefSeq" id="WP_158643774.1">
    <property type="nucleotide sequence ID" value="NZ_CP042431.1"/>
</dbReference>
<comment type="caution">
    <text evidence="8">The sequence shown here is derived from an EMBL/GenBank/DDBJ whole genome shotgun (WGS) entry which is preliminary data.</text>
</comment>
<dbReference type="GO" id="GO:0005886">
    <property type="term" value="C:plasma membrane"/>
    <property type="evidence" value="ECO:0007669"/>
    <property type="project" value="UniProtKB-SubCell"/>
</dbReference>
<dbReference type="Proteomes" id="UP000293874">
    <property type="component" value="Unassembled WGS sequence"/>
</dbReference>
<evidence type="ECO:0000256" key="5">
    <source>
        <dbReference type="ARBA" id="ARBA00022989"/>
    </source>
</evidence>
<proteinExistence type="inferred from homology"/>
<keyword evidence="4 7" id="KW-0812">Transmembrane</keyword>
<evidence type="ECO:0000256" key="6">
    <source>
        <dbReference type="ARBA" id="ARBA00023136"/>
    </source>
</evidence>
<evidence type="ECO:0000313" key="8">
    <source>
        <dbReference type="EMBL" id="RZS72280.1"/>
    </source>
</evidence>
<feature type="transmembrane region" description="Helical" evidence="7">
    <location>
        <begin position="12"/>
        <end position="30"/>
    </location>
</feature>
<accession>A0A4Q7MYP5</accession>
<protein>
    <submittedName>
        <fullName evidence="8">Putative oxidoreductase</fullName>
    </submittedName>
</protein>
<dbReference type="OrthoDB" id="8778559at2"/>
<feature type="transmembrane region" description="Helical" evidence="7">
    <location>
        <begin position="50"/>
        <end position="72"/>
    </location>
</feature>
<feature type="transmembrane region" description="Helical" evidence="7">
    <location>
        <begin position="113"/>
        <end position="130"/>
    </location>
</feature>
<evidence type="ECO:0000256" key="3">
    <source>
        <dbReference type="ARBA" id="ARBA00022475"/>
    </source>
</evidence>
<evidence type="ECO:0000313" key="9">
    <source>
        <dbReference type="Proteomes" id="UP000293874"/>
    </source>
</evidence>
<dbReference type="PANTHER" id="PTHR33452">
    <property type="entry name" value="OXIDOREDUCTASE CATD-RELATED"/>
    <property type="match status" value="1"/>
</dbReference>
<organism evidence="8 9">
    <name type="scientific">Pseudobacter ginsenosidimutans</name>
    <dbReference type="NCBI Taxonomy" id="661488"/>
    <lineage>
        <taxon>Bacteria</taxon>
        <taxon>Pseudomonadati</taxon>
        <taxon>Bacteroidota</taxon>
        <taxon>Chitinophagia</taxon>
        <taxon>Chitinophagales</taxon>
        <taxon>Chitinophagaceae</taxon>
        <taxon>Pseudobacter</taxon>
    </lineage>
</organism>
<dbReference type="EMBL" id="SGXA01000002">
    <property type="protein sequence ID" value="RZS72280.1"/>
    <property type="molecule type" value="Genomic_DNA"/>
</dbReference>